<reference evidence="8 9" key="1">
    <citation type="submission" date="2023-02" db="EMBL/GenBank/DDBJ databases">
        <title>Devosia algicola sp. nov., isolated from the phycosphere of marine algae.</title>
        <authorList>
            <person name="Kim J.M."/>
            <person name="Lee J.K."/>
            <person name="Choi B.J."/>
            <person name="Bayburt H."/>
            <person name="Jeon C.O."/>
        </authorList>
    </citation>
    <scope>NUCLEOTIDE SEQUENCE [LARGE SCALE GENOMIC DNA]</scope>
    <source>
        <strain evidence="8 9">G20-9</strain>
    </source>
</reference>
<dbReference type="Proteomes" id="UP001220530">
    <property type="component" value="Chromosome"/>
</dbReference>
<dbReference type="PANTHER" id="PTHR46494:SF3">
    <property type="entry name" value="ZINC TRANSPORT PROTEIN ZNTB"/>
    <property type="match status" value="1"/>
</dbReference>
<organism evidence="8 9">
    <name type="scientific">Devosia algicola</name>
    <dbReference type="NCBI Taxonomy" id="3026418"/>
    <lineage>
        <taxon>Bacteria</taxon>
        <taxon>Pseudomonadati</taxon>
        <taxon>Pseudomonadota</taxon>
        <taxon>Alphaproteobacteria</taxon>
        <taxon>Hyphomicrobiales</taxon>
        <taxon>Devosiaceae</taxon>
        <taxon>Devosia</taxon>
    </lineage>
</organism>
<keyword evidence="4" id="KW-0997">Cell inner membrane</keyword>
<accession>A0ABY7YLG1</accession>
<evidence type="ECO:0000313" key="9">
    <source>
        <dbReference type="Proteomes" id="UP001220530"/>
    </source>
</evidence>
<keyword evidence="3" id="KW-1003">Cell membrane</keyword>
<evidence type="ECO:0000256" key="1">
    <source>
        <dbReference type="ARBA" id="ARBA00004651"/>
    </source>
</evidence>
<keyword evidence="7" id="KW-0175">Coiled coil</keyword>
<evidence type="ECO:0000256" key="4">
    <source>
        <dbReference type="ARBA" id="ARBA00022519"/>
    </source>
</evidence>
<evidence type="ECO:0000313" key="8">
    <source>
        <dbReference type="EMBL" id="WDR01930.1"/>
    </source>
</evidence>
<gene>
    <name evidence="8" type="ORF">PSQ19_14680</name>
</gene>
<dbReference type="SUPFAM" id="SSF143865">
    <property type="entry name" value="CorA soluble domain-like"/>
    <property type="match status" value="1"/>
</dbReference>
<keyword evidence="2" id="KW-0813">Transport</keyword>
<dbReference type="Gene3D" id="1.20.58.340">
    <property type="entry name" value="Magnesium transport protein CorA, transmembrane region"/>
    <property type="match status" value="1"/>
</dbReference>
<evidence type="ECO:0000256" key="2">
    <source>
        <dbReference type="ARBA" id="ARBA00022448"/>
    </source>
</evidence>
<protein>
    <submittedName>
        <fullName evidence="8">CorA family divalent cation transporter</fullName>
    </submittedName>
</protein>
<proteinExistence type="predicted"/>
<dbReference type="InterPro" id="IPR045861">
    <property type="entry name" value="CorA_cytoplasmic_dom"/>
</dbReference>
<keyword evidence="5" id="KW-0862">Zinc</keyword>
<comment type="subcellular location">
    <subcellularLocation>
        <location evidence="1">Cell membrane</location>
        <topology evidence="1">Multi-pass membrane protein</topology>
    </subcellularLocation>
</comment>
<keyword evidence="6" id="KW-0406">Ion transport</keyword>
<dbReference type="EMBL" id="CP118246">
    <property type="protein sequence ID" value="WDR01930.1"/>
    <property type="molecule type" value="Genomic_DNA"/>
</dbReference>
<feature type="coiled-coil region" evidence="7">
    <location>
        <begin position="204"/>
        <end position="231"/>
    </location>
</feature>
<evidence type="ECO:0000256" key="6">
    <source>
        <dbReference type="ARBA" id="ARBA00023065"/>
    </source>
</evidence>
<sequence>MSQCAPTGWGWRSGLEFVLIQKDGRDSKGPIVATGNDSGTILEKNMDGVATSVSEEEGLLFACRLDGSGSATLIGWDAVESWQPDHGPLWVHLDRDSPRVQDWLINHSGLTAPTSDALIAEETRPRVFHGKQGFVAILRGVNTNVGADAADMVAMRMWSDGQRVITIRQERLMTPRDVLAQLLELGTGPINAASLFERLIHRINERMADAIDSLDEQLEAIEVSLDLARAAEQRKQLSEIRLHAAIYRRYISPQKDALTALLIEPPAWFGDDCMPHLRESIDRLLRYLEDIDTARERATVIKDDISNQARRIEQQNPLCTGNHLGDIPAACLSDRPFGRQCRRHAGRRQPERLLDFLRHHGGVTWA</sequence>
<name>A0ABY7YLG1_9HYPH</name>
<dbReference type="InterPro" id="IPR002523">
    <property type="entry name" value="MgTranspt_CorA/ZnTranspt_ZntB"/>
</dbReference>
<evidence type="ECO:0000256" key="3">
    <source>
        <dbReference type="ARBA" id="ARBA00022475"/>
    </source>
</evidence>
<dbReference type="Pfam" id="PF01544">
    <property type="entry name" value="CorA"/>
    <property type="match status" value="1"/>
</dbReference>
<keyword evidence="9" id="KW-1185">Reference proteome</keyword>
<dbReference type="Gene3D" id="3.30.460.20">
    <property type="entry name" value="CorA soluble domain-like"/>
    <property type="match status" value="1"/>
</dbReference>
<keyword evidence="4" id="KW-0472">Membrane</keyword>
<evidence type="ECO:0000256" key="7">
    <source>
        <dbReference type="SAM" id="Coils"/>
    </source>
</evidence>
<dbReference type="PANTHER" id="PTHR46494">
    <property type="entry name" value="CORA FAMILY METAL ION TRANSPORTER (EUROFUNG)"/>
    <property type="match status" value="1"/>
</dbReference>
<evidence type="ECO:0000256" key="5">
    <source>
        <dbReference type="ARBA" id="ARBA00022833"/>
    </source>
</evidence>